<dbReference type="Proteomes" id="UP001271007">
    <property type="component" value="Unassembled WGS sequence"/>
</dbReference>
<dbReference type="PROSITE" id="PS50097">
    <property type="entry name" value="BTB"/>
    <property type="match status" value="1"/>
</dbReference>
<dbReference type="InterPro" id="IPR011333">
    <property type="entry name" value="SKP1/BTB/POZ_sf"/>
</dbReference>
<reference evidence="2" key="1">
    <citation type="submission" date="2023-04" db="EMBL/GenBank/DDBJ databases">
        <title>Black Yeasts Isolated from many extreme environments.</title>
        <authorList>
            <person name="Coleine C."/>
            <person name="Stajich J.E."/>
            <person name="Selbmann L."/>
        </authorList>
    </citation>
    <scope>NUCLEOTIDE SEQUENCE</scope>
    <source>
        <strain evidence="2">CCFEE 5312</strain>
    </source>
</reference>
<comment type="caution">
    <text evidence="2">The sequence shown here is derived from an EMBL/GenBank/DDBJ whole genome shotgun (WGS) entry which is preliminary data.</text>
</comment>
<dbReference type="Pfam" id="PF00651">
    <property type="entry name" value="BTB"/>
    <property type="match status" value="1"/>
</dbReference>
<proteinExistence type="predicted"/>
<protein>
    <recommendedName>
        <fullName evidence="1">BTB domain-containing protein</fullName>
    </recommendedName>
</protein>
<dbReference type="AlphaFoldDB" id="A0AAJ0GGJ9"/>
<sequence>MALAYFNQTANSDIIIIKSGDSEYRCHKIVLHNSGGEYFKTMLQPDGPFTESQQTVITLEGDKPYAVEAILQNIYGFDYDPLHTLQYHLNVYVAAQKYLLPGLQEIALTAANRKLLAEYMDHNEAFMEKCNMLVLKNLPALMRMKAFREWMEEDGNPTVELIAVAIGTPKERTQHVVNICRYCRHASTDDIEKDADHDDCPQQSRQGWGHEWEIKHFSYREGLLEVTRQ</sequence>
<keyword evidence="3" id="KW-1185">Reference proteome</keyword>
<dbReference type="PANTHER" id="PTHR47843">
    <property type="entry name" value="BTB DOMAIN-CONTAINING PROTEIN-RELATED"/>
    <property type="match status" value="1"/>
</dbReference>
<dbReference type="SUPFAM" id="SSF54695">
    <property type="entry name" value="POZ domain"/>
    <property type="match status" value="1"/>
</dbReference>
<dbReference type="CDD" id="cd18186">
    <property type="entry name" value="BTB_POZ_ZBTB_KLHL-like"/>
    <property type="match status" value="1"/>
</dbReference>
<gene>
    <name evidence="2" type="ORF">LTR09_002165</name>
</gene>
<dbReference type="SMART" id="SM00225">
    <property type="entry name" value="BTB"/>
    <property type="match status" value="1"/>
</dbReference>
<accession>A0AAJ0GGJ9</accession>
<dbReference type="EMBL" id="JAWDJX010000004">
    <property type="protein sequence ID" value="KAK3057126.1"/>
    <property type="molecule type" value="Genomic_DNA"/>
</dbReference>
<dbReference type="InterPro" id="IPR000210">
    <property type="entry name" value="BTB/POZ_dom"/>
</dbReference>
<name>A0AAJ0GGJ9_9PEZI</name>
<evidence type="ECO:0000313" key="2">
    <source>
        <dbReference type="EMBL" id="KAK3057126.1"/>
    </source>
</evidence>
<organism evidence="2 3">
    <name type="scientific">Extremus antarcticus</name>
    <dbReference type="NCBI Taxonomy" id="702011"/>
    <lineage>
        <taxon>Eukaryota</taxon>
        <taxon>Fungi</taxon>
        <taxon>Dikarya</taxon>
        <taxon>Ascomycota</taxon>
        <taxon>Pezizomycotina</taxon>
        <taxon>Dothideomycetes</taxon>
        <taxon>Dothideomycetidae</taxon>
        <taxon>Mycosphaerellales</taxon>
        <taxon>Extremaceae</taxon>
        <taxon>Extremus</taxon>
    </lineage>
</organism>
<dbReference type="Gene3D" id="3.30.710.10">
    <property type="entry name" value="Potassium Channel Kv1.1, Chain A"/>
    <property type="match status" value="1"/>
</dbReference>
<feature type="domain" description="BTB" evidence="1">
    <location>
        <begin position="12"/>
        <end position="75"/>
    </location>
</feature>
<evidence type="ECO:0000259" key="1">
    <source>
        <dbReference type="PROSITE" id="PS50097"/>
    </source>
</evidence>
<evidence type="ECO:0000313" key="3">
    <source>
        <dbReference type="Proteomes" id="UP001271007"/>
    </source>
</evidence>